<organism evidence="5 6">
    <name type="scientific">Tumebacillus avium</name>
    <dbReference type="NCBI Taxonomy" id="1903704"/>
    <lineage>
        <taxon>Bacteria</taxon>
        <taxon>Bacillati</taxon>
        <taxon>Bacillota</taxon>
        <taxon>Bacilli</taxon>
        <taxon>Bacillales</taxon>
        <taxon>Alicyclobacillaceae</taxon>
        <taxon>Tumebacillus</taxon>
    </lineage>
</organism>
<dbReference type="PANTHER" id="PTHR43567:SF1">
    <property type="entry name" value="FLAVOREDOXIN"/>
    <property type="match status" value="1"/>
</dbReference>
<reference evidence="6" key="1">
    <citation type="submission" date="2017-05" db="EMBL/GenBank/DDBJ databases">
        <authorList>
            <person name="Sung H."/>
        </authorList>
    </citation>
    <scope>NUCLEOTIDE SEQUENCE [LARGE SCALE GENOMIC DNA]</scope>
    <source>
        <strain evidence="6">AR23208</strain>
    </source>
</reference>
<dbReference type="EMBL" id="CP021434">
    <property type="protein sequence ID" value="ARU60301.1"/>
    <property type="molecule type" value="Genomic_DNA"/>
</dbReference>
<gene>
    <name evidence="5" type="ORF">CBW65_03905</name>
</gene>
<evidence type="ECO:0000256" key="2">
    <source>
        <dbReference type="ARBA" id="ARBA00022630"/>
    </source>
</evidence>
<dbReference type="InterPro" id="IPR052174">
    <property type="entry name" value="Flavoredoxin"/>
</dbReference>
<accession>A0A1Y0IIH1</accession>
<dbReference type="OrthoDB" id="9806228at2"/>
<dbReference type="RefSeq" id="WP_087455688.1">
    <property type="nucleotide sequence ID" value="NZ_CP021434.1"/>
</dbReference>
<dbReference type="Gene3D" id="2.30.110.10">
    <property type="entry name" value="Electron Transport, Fmn-binding Protein, Chain A"/>
    <property type="match status" value="1"/>
</dbReference>
<dbReference type="AlphaFoldDB" id="A0A1Y0IIH1"/>
<feature type="domain" description="Flavin reductase like" evidence="4">
    <location>
        <begin position="11"/>
        <end position="152"/>
    </location>
</feature>
<sequence length="195" mass="21595">MEKTTLETSKLYYGFPVILVSYYDLNGQPNLATMSSSFSLGNMICLGFGRGGHAVQTIRATLQFSVNVPDRSLMQAIEIGGFTKGSEINKFEMSGLTPTPGITLQVPLIAECPFSLECSVQDIFEHGSYVIVVAEVVQRHVATCLLDSSMRLKNEVLDTILFAGDVHARSYRYLEQDKSDLLGSFLPEQGREIWK</sequence>
<dbReference type="InterPro" id="IPR002563">
    <property type="entry name" value="Flavin_Rdtase-like_dom"/>
</dbReference>
<evidence type="ECO:0000313" key="5">
    <source>
        <dbReference type="EMBL" id="ARU60301.1"/>
    </source>
</evidence>
<protein>
    <recommendedName>
        <fullName evidence="4">Flavin reductase like domain-containing protein</fullName>
    </recommendedName>
</protein>
<keyword evidence="6" id="KW-1185">Reference proteome</keyword>
<dbReference type="Proteomes" id="UP000195437">
    <property type="component" value="Chromosome"/>
</dbReference>
<dbReference type="SMART" id="SM00903">
    <property type="entry name" value="Flavin_Reduct"/>
    <property type="match status" value="1"/>
</dbReference>
<name>A0A1Y0IIH1_9BACL</name>
<evidence type="ECO:0000256" key="1">
    <source>
        <dbReference type="ARBA" id="ARBA00001917"/>
    </source>
</evidence>
<keyword evidence="2" id="KW-0285">Flavoprotein</keyword>
<comment type="similarity">
    <text evidence="3">Belongs to the flavoredoxin family.</text>
</comment>
<evidence type="ECO:0000256" key="3">
    <source>
        <dbReference type="ARBA" id="ARBA00038054"/>
    </source>
</evidence>
<proteinExistence type="inferred from homology"/>
<evidence type="ECO:0000313" key="6">
    <source>
        <dbReference type="Proteomes" id="UP000195437"/>
    </source>
</evidence>
<dbReference type="PANTHER" id="PTHR43567">
    <property type="entry name" value="FLAVOREDOXIN-RELATED-RELATED"/>
    <property type="match status" value="1"/>
</dbReference>
<dbReference type="KEGG" id="tum:CBW65_03905"/>
<dbReference type="SUPFAM" id="SSF50475">
    <property type="entry name" value="FMN-binding split barrel"/>
    <property type="match status" value="1"/>
</dbReference>
<dbReference type="GO" id="GO:0016646">
    <property type="term" value="F:oxidoreductase activity, acting on the CH-NH group of donors, NAD or NADP as acceptor"/>
    <property type="evidence" value="ECO:0007669"/>
    <property type="project" value="UniProtKB-ARBA"/>
</dbReference>
<comment type="cofactor">
    <cofactor evidence="1">
        <name>FMN</name>
        <dbReference type="ChEBI" id="CHEBI:58210"/>
    </cofactor>
</comment>
<evidence type="ECO:0000259" key="4">
    <source>
        <dbReference type="SMART" id="SM00903"/>
    </source>
</evidence>
<dbReference type="GO" id="GO:0010181">
    <property type="term" value="F:FMN binding"/>
    <property type="evidence" value="ECO:0007669"/>
    <property type="project" value="InterPro"/>
</dbReference>
<dbReference type="Pfam" id="PF01613">
    <property type="entry name" value="Flavin_Reduct"/>
    <property type="match status" value="1"/>
</dbReference>
<dbReference type="InterPro" id="IPR012349">
    <property type="entry name" value="Split_barrel_FMN-bd"/>
</dbReference>